<dbReference type="PRINTS" id="PR00105">
    <property type="entry name" value="C5METTRFRASE"/>
</dbReference>
<evidence type="ECO:0000256" key="7">
    <source>
        <dbReference type="RuleBase" id="RU000416"/>
    </source>
</evidence>
<dbReference type="NCBIfam" id="TIGR00675">
    <property type="entry name" value="dcm"/>
    <property type="match status" value="1"/>
</dbReference>
<dbReference type="EC" id="2.1.1.37" evidence="1"/>
<dbReference type="InterPro" id="IPR050390">
    <property type="entry name" value="C5-Methyltransferase"/>
</dbReference>
<dbReference type="InterPro" id="IPR031303">
    <property type="entry name" value="C5_meth_CS"/>
</dbReference>
<comment type="similarity">
    <text evidence="6 7">Belongs to the class I-like SAM-binding methyltransferase superfamily. C5-methyltransferase family.</text>
</comment>
<dbReference type="Proteomes" id="UP000290624">
    <property type="component" value="Unassembled WGS sequence"/>
</dbReference>
<evidence type="ECO:0000256" key="3">
    <source>
        <dbReference type="ARBA" id="ARBA00022679"/>
    </source>
</evidence>
<evidence type="ECO:0000256" key="8">
    <source>
        <dbReference type="SAM" id="MobiDB-lite"/>
    </source>
</evidence>
<dbReference type="GO" id="GO:0044027">
    <property type="term" value="P:negative regulation of gene expression via chromosomal CpG island methylation"/>
    <property type="evidence" value="ECO:0007669"/>
    <property type="project" value="TreeGrafter"/>
</dbReference>
<feature type="region of interest" description="Disordered" evidence="8">
    <location>
        <begin position="1"/>
        <end position="23"/>
    </location>
</feature>
<organism evidence="9 10">
    <name type="scientific">Propioniciclava flava</name>
    <dbReference type="NCBI Taxonomy" id="2072026"/>
    <lineage>
        <taxon>Bacteria</taxon>
        <taxon>Bacillati</taxon>
        <taxon>Actinomycetota</taxon>
        <taxon>Actinomycetes</taxon>
        <taxon>Propionibacteriales</taxon>
        <taxon>Propionibacteriaceae</taxon>
        <taxon>Propioniciclava</taxon>
    </lineage>
</organism>
<keyword evidence="4 6" id="KW-0949">S-adenosyl-L-methionine</keyword>
<dbReference type="SUPFAM" id="SSF53335">
    <property type="entry name" value="S-adenosyl-L-methionine-dependent methyltransferases"/>
    <property type="match status" value="1"/>
</dbReference>
<evidence type="ECO:0000313" key="10">
    <source>
        <dbReference type="Proteomes" id="UP000290624"/>
    </source>
</evidence>
<sequence length="369" mass="40498">MRTTVHKPTDSLPDETCIDGASGGSRPTAVDLFAGAGGATQGLIDAGFDVIGAVEFDTTAAQSYRLNHERTRLWERDIRQVSAAEVKRELELKTGELTLLKACPPCQGFSSLAEGRIQGDDPRNDLVNHTVRFVRALRPRAVLVENVPGLGRDRRSTELLTALSRMGYNARAYHVNAVEFGVPQRRKRLIILALRGTRTLLPQSLTTTDPETPVTVRDAFRQLEAEVPADDPLGVHRILPDNVLRRVQAIPVGGNRRDLPEHLQLECHKKLAKEKKRGASGSYGRLRWDQPAPTMTTRCTTPACGPFLHPEEHRPITLREAAAIQTFPPDYKFAGTRGAVERQIGNAVPVRMAARIAGALLDSLEGRAA</sequence>
<dbReference type="PROSITE" id="PS00095">
    <property type="entry name" value="C5_MTASE_2"/>
    <property type="match status" value="1"/>
</dbReference>
<keyword evidence="3 6" id="KW-0808">Transferase</keyword>
<dbReference type="GO" id="GO:0003677">
    <property type="term" value="F:DNA binding"/>
    <property type="evidence" value="ECO:0007669"/>
    <property type="project" value="TreeGrafter"/>
</dbReference>
<dbReference type="GO" id="GO:0003886">
    <property type="term" value="F:DNA (cytosine-5-)-methyltransferase activity"/>
    <property type="evidence" value="ECO:0007669"/>
    <property type="project" value="UniProtKB-EC"/>
</dbReference>
<keyword evidence="10" id="KW-1185">Reference proteome</keyword>
<comment type="caution">
    <text evidence="9">The sequence shown here is derived from an EMBL/GenBank/DDBJ whole genome shotgun (WGS) entry which is preliminary data.</text>
</comment>
<dbReference type="InterPro" id="IPR001525">
    <property type="entry name" value="C5_MeTfrase"/>
</dbReference>
<evidence type="ECO:0000256" key="6">
    <source>
        <dbReference type="PROSITE-ProRule" id="PRU01016"/>
    </source>
</evidence>
<dbReference type="PROSITE" id="PS51679">
    <property type="entry name" value="SAM_MT_C5"/>
    <property type="match status" value="1"/>
</dbReference>
<evidence type="ECO:0000256" key="2">
    <source>
        <dbReference type="ARBA" id="ARBA00022603"/>
    </source>
</evidence>
<dbReference type="Gene3D" id="3.40.50.150">
    <property type="entry name" value="Vaccinia Virus protein VP39"/>
    <property type="match status" value="1"/>
</dbReference>
<protein>
    <recommendedName>
        <fullName evidence="1">DNA (cytosine-5-)-methyltransferase</fullName>
        <ecNumber evidence="1">2.1.1.37</ecNumber>
    </recommendedName>
</protein>
<keyword evidence="2 6" id="KW-0489">Methyltransferase</keyword>
<reference evidence="9 10" key="1">
    <citation type="submission" date="2018-01" db="EMBL/GenBank/DDBJ databases">
        <title>Lactibacter flavus gen. nov., sp. nov., a novel bacterium of the family Propionibacteriaceae isolated from raw milk and dairy products.</title>
        <authorList>
            <person name="Wenning M."/>
            <person name="Breitenwieser F."/>
            <person name="Huptas C."/>
            <person name="von Neubeck M."/>
            <person name="Busse H.-J."/>
            <person name="Scherer S."/>
        </authorList>
    </citation>
    <scope>NUCLEOTIDE SEQUENCE [LARGE SCALE GENOMIC DNA]</scope>
    <source>
        <strain evidence="9 10">VG341</strain>
    </source>
</reference>
<name>A0A4Q2EKK6_9ACTN</name>
<dbReference type="GO" id="GO:0032259">
    <property type="term" value="P:methylation"/>
    <property type="evidence" value="ECO:0007669"/>
    <property type="project" value="UniProtKB-KW"/>
</dbReference>
<dbReference type="PANTHER" id="PTHR10629:SF52">
    <property type="entry name" value="DNA (CYTOSINE-5)-METHYLTRANSFERASE 1"/>
    <property type="match status" value="1"/>
</dbReference>
<dbReference type="AlphaFoldDB" id="A0A4Q2EKK6"/>
<dbReference type="EMBL" id="PPCV01000002">
    <property type="protein sequence ID" value="RXW33024.1"/>
    <property type="molecule type" value="Genomic_DNA"/>
</dbReference>
<keyword evidence="5" id="KW-0680">Restriction system</keyword>
<evidence type="ECO:0000256" key="5">
    <source>
        <dbReference type="ARBA" id="ARBA00022747"/>
    </source>
</evidence>
<dbReference type="Pfam" id="PF00145">
    <property type="entry name" value="DNA_methylase"/>
    <property type="match status" value="1"/>
</dbReference>
<gene>
    <name evidence="9" type="ORF">C1706_03960</name>
</gene>
<evidence type="ECO:0000313" key="9">
    <source>
        <dbReference type="EMBL" id="RXW33024.1"/>
    </source>
</evidence>
<dbReference type="GO" id="GO:0009307">
    <property type="term" value="P:DNA restriction-modification system"/>
    <property type="evidence" value="ECO:0007669"/>
    <property type="project" value="UniProtKB-KW"/>
</dbReference>
<dbReference type="PANTHER" id="PTHR10629">
    <property type="entry name" value="CYTOSINE-SPECIFIC METHYLTRANSFERASE"/>
    <property type="match status" value="1"/>
</dbReference>
<dbReference type="Gene3D" id="3.90.120.10">
    <property type="entry name" value="DNA Methylase, subunit A, domain 2"/>
    <property type="match status" value="1"/>
</dbReference>
<proteinExistence type="inferred from homology"/>
<evidence type="ECO:0000256" key="4">
    <source>
        <dbReference type="ARBA" id="ARBA00022691"/>
    </source>
</evidence>
<accession>A0A4Q2EKK6</accession>
<feature type="active site" evidence="6">
    <location>
        <position position="106"/>
    </location>
</feature>
<dbReference type="InterPro" id="IPR029063">
    <property type="entry name" value="SAM-dependent_MTases_sf"/>
</dbReference>
<dbReference type="OrthoDB" id="9813719at2"/>
<evidence type="ECO:0000256" key="1">
    <source>
        <dbReference type="ARBA" id="ARBA00011975"/>
    </source>
</evidence>
<dbReference type="RefSeq" id="WP_129457922.1">
    <property type="nucleotide sequence ID" value="NZ_PPCV01000002.1"/>
</dbReference>